<dbReference type="AlphaFoldDB" id="A0AAN5BZS0"/>
<comment type="caution">
    <text evidence="2">The sequence shown here is derived from an EMBL/GenBank/DDBJ whole genome shotgun (WGS) entry which is preliminary data.</text>
</comment>
<proteinExistence type="predicted"/>
<dbReference type="PROSITE" id="PS50181">
    <property type="entry name" value="FBOX"/>
    <property type="match status" value="1"/>
</dbReference>
<reference evidence="3" key="1">
    <citation type="submission" date="2022-10" db="EMBL/GenBank/DDBJ databases">
        <title>Genome assembly of Pristionchus species.</title>
        <authorList>
            <person name="Yoshida K."/>
            <person name="Sommer R.J."/>
        </authorList>
    </citation>
    <scope>NUCLEOTIDE SEQUENCE [LARGE SCALE GENOMIC DNA]</scope>
    <source>
        <strain evidence="3">RS5460</strain>
    </source>
</reference>
<dbReference type="CDD" id="cd09917">
    <property type="entry name" value="F-box_SF"/>
    <property type="match status" value="1"/>
</dbReference>
<evidence type="ECO:0000313" key="2">
    <source>
        <dbReference type="EMBL" id="GMR31368.1"/>
    </source>
</evidence>
<dbReference type="InterPro" id="IPR036047">
    <property type="entry name" value="F-box-like_dom_sf"/>
</dbReference>
<keyword evidence="3" id="KW-1185">Reference proteome</keyword>
<organism evidence="2 3">
    <name type="scientific">Pristionchus mayeri</name>
    <dbReference type="NCBI Taxonomy" id="1317129"/>
    <lineage>
        <taxon>Eukaryota</taxon>
        <taxon>Metazoa</taxon>
        <taxon>Ecdysozoa</taxon>
        <taxon>Nematoda</taxon>
        <taxon>Chromadorea</taxon>
        <taxon>Rhabditida</taxon>
        <taxon>Rhabditina</taxon>
        <taxon>Diplogasteromorpha</taxon>
        <taxon>Diplogasteroidea</taxon>
        <taxon>Neodiplogasteridae</taxon>
        <taxon>Pristionchus</taxon>
    </lineage>
</organism>
<dbReference type="InterPro" id="IPR001810">
    <property type="entry name" value="F-box_dom"/>
</dbReference>
<sequence>MSRDSTDDLIEEMKGMEEKSLGRSLPSNRRNYEVGGEYCCYFPILDLPNELIAHIFSFLSIEDRMKARVHKKLNAIELESKYFVQSLKIWEASHFLSCLLWLSKKNLKIFVYYSNMEQGIIFNASKIYSSDCIRRISQNVSIGQISIKLYSQLNPYLSYYREMYHLLKNVDIDHLILDFENFQTFVHIEFVLTRSFFVELRRVCRLLVIPFVVYSITAKDLHELYKVMIDCSSKLKIREMGVGMNNWHDFLSLIGITINFGHPFSTRHIEV</sequence>
<dbReference type="EMBL" id="BTRK01000001">
    <property type="protein sequence ID" value="GMR31368.1"/>
    <property type="molecule type" value="Genomic_DNA"/>
</dbReference>
<gene>
    <name evidence="2" type="ORF">PMAYCL1PPCAC_01563</name>
</gene>
<accession>A0AAN5BZS0</accession>
<evidence type="ECO:0000259" key="1">
    <source>
        <dbReference type="PROSITE" id="PS50181"/>
    </source>
</evidence>
<dbReference type="Proteomes" id="UP001328107">
    <property type="component" value="Unassembled WGS sequence"/>
</dbReference>
<protein>
    <recommendedName>
        <fullName evidence="1">F-box domain-containing protein</fullName>
    </recommendedName>
</protein>
<evidence type="ECO:0000313" key="3">
    <source>
        <dbReference type="Proteomes" id="UP001328107"/>
    </source>
</evidence>
<name>A0AAN5BZS0_9BILA</name>
<dbReference type="Pfam" id="PF00646">
    <property type="entry name" value="F-box"/>
    <property type="match status" value="1"/>
</dbReference>
<feature type="non-terminal residue" evidence="2">
    <location>
        <position position="271"/>
    </location>
</feature>
<dbReference type="SUPFAM" id="SSF81383">
    <property type="entry name" value="F-box domain"/>
    <property type="match status" value="1"/>
</dbReference>
<feature type="domain" description="F-box" evidence="1">
    <location>
        <begin position="41"/>
        <end position="93"/>
    </location>
</feature>